<feature type="domain" description="SWR1-complex protein 3" evidence="2">
    <location>
        <begin position="65"/>
        <end position="157"/>
    </location>
</feature>
<dbReference type="EMBL" id="JABSNW010000007">
    <property type="protein sequence ID" value="KAL2885927.1"/>
    <property type="molecule type" value="Genomic_DNA"/>
</dbReference>
<feature type="region of interest" description="Disordered" evidence="1">
    <location>
        <begin position="651"/>
        <end position="673"/>
    </location>
</feature>
<feature type="compositionally biased region" description="Polar residues" evidence="1">
    <location>
        <begin position="219"/>
        <end position="245"/>
    </location>
</feature>
<dbReference type="Proteomes" id="UP001610728">
    <property type="component" value="Unassembled WGS sequence"/>
</dbReference>
<comment type="caution">
    <text evidence="3">The sequence shown here is derived from an EMBL/GenBank/DDBJ whole genome shotgun (WGS) entry which is preliminary data.</text>
</comment>
<feature type="compositionally biased region" description="Polar residues" evidence="1">
    <location>
        <begin position="200"/>
        <end position="212"/>
    </location>
</feature>
<feature type="compositionally biased region" description="Pro residues" evidence="1">
    <location>
        <begin position="271"/>
        <end position="280"/>
    </location>
</feature>
<gene>
    <name evidence="3" type="ORF">HOO65_070389</name>
</gene>
<reference evidence="3 4" key="1">
    <citation type="submission" date="2020-05" db="EMBL/GenBank/DDBJ databases">
        <title>Ceratocystis lukuohia genome.</title>
        <authorList>
            <person name="Harrington T.C."/>
            <person name="Kim K."/>
            <person name="Mayers C.G."/>
        </authorList>
    </citation>
    <scope>NUCLEOTIDE SEQUENCE [LARGE SCALE GENOMIC DNA]</scope>
    <source>
        <strain evidence="3 4">C4212</strain>
    </source>
</reference>
<protein>
    <recommendedName>
        <fullName evidence="2">SWR1-complex protein 3 domain-containing protein</fullName>
    </recommendedName>
</protein>
<dbReference type="GeneID" id="98120494"/>
<dbReference type="PANTHER" id="PTHR28108:SF1">
    <property type="entry name" value="SWR1-COMPLEX PROTEIN 3"/>
    <property type="match status" value="1"/>
</dbReference>
<dbReference type="Pfam" id="PF24707">
    <property type="entry name" value="Swc3"/>
    <property type="match status" value="1"/>
</dbReference>
<proteinExistence type="predicted"/>
<dbReference type="RefSeq" id="XP_070857107.1">
    <property type="nucleotide sequence ID" value="XM_071004926.1"/>
</dbReference>
<evidence type="ECO:0000259" key="2">
    <source>
        <dbReference type="Pfam" id="PF24707"/>
    </source>
</evidence>
<feature type="compositionally biased region" description="Pro residues" evidence="1">
    <location>
        <begin position="294"/>
        <end position="314"/>
    </location>
</feature>
<feature type="compositionally biased region" description="Low complexity" evidence="1">
    <location>
        <begin position="659"/>
        <end position="670"/>
    </location>
</feature>
<evidence type="ECO:0000313" key="4">
    <source>
        <dbReference type="Proteomes" id="UP001610728"/>
    </source>
</evidence>
<feature type="region of interest" description="Disordered" evidence="1">
    <location>
        <begin position="180"/>
        <end position="328"/>
    </location>
</feature>
<evidence type="ECO:0000256" key="1">
    <source>
        <dbReference type="SAM" id="MobiDB-lite"/>
    </source>
</evidence>
<dbReference type="InterPro" id="IPR057558">
    <property type="entry name" value="Swc3_dom"/>
</dbReference>
<dbReference type="PANTHER" id="PTHR28108">
    <property type="entry name" value="SWR1-COMPLEX PROTEIN 3"/>
    <property type="match status" value="1"/>
</dbReference>
<feature type="compositionally biased region" description="Low complexity" evidence="1">
    <location>
        <begin position="281"/>
        <end position="293"/>
    </location>
</feature>
<keyword evidence="4" id="KW-1185">Reference proteome</keyword>
<accession>A0ABR4MCC0</accession>
<dbReference type="InterPro" id="IPR037651">
    <property type="entry name" value="Swc3"/>
</dbReference>
<name>A0ABR4MCC0_9PEZI</name>
<feature type="compositionally biased region" description="Basic and acidic residues" evidence="1">
    <location>
        <begin position="13"/>
        <end position="32"/>
    </location>
</feature>
<organism evidence="3 4">
    <name type="scientific">Ceratocystis lukuohia</name>
    <dbReference type="NCBI Taxonomy" id="2019550"/>
    <lineage>
        <taxon>Eukaryota</taxon>
        <taxon>Fungi</taxon>
        <taxon>Dikarya</taxon>
        <taxon>Ascomycota</taxon>
        <taxon>Pezizomycotina</taxon>
        <taxon>Sordariomycetes</taxon>
        <taxon>Hypocreomycetidae</taxon>
        <taxon>Microascales</taxon>
        <taxon>Ceratocystidaceae</taxon>
        <taxon>Ceratocystis</taxon>
    </lineage>
</organism>
<evidence type="ECO:0000313" key="3">
    <source>
        <dbReference type="EMBL" id="KAL2885927.1"/>
    </source>
</evidence>
<feature type="region of interest" description="Disordered" evidence="1">
    <location>
        <begin position="1"/>
        <end position="73"/>
    </location>
</feature>
<sequence length="731" mass="78431">MDRKRKLPPRAASRIDHVSKKRTMTPDKDSTRSENATTAPVTEPPPPQDSLTHLPTSTQPGKPLPTLGQLPLDDISTKDYQDYKETGVMAESLNRSRQKWIAEGLFEKYWVKPTKKKGVVIDDVKNPAKDSMFKLGQVTICIEPHVFEATMFGIKDPKAAQKGSTTLSSTSQQHLNTTHRPILQYGPPNGTMPSKPAPTKTRQANESSQQATVAPVSPAVTTSDTLKSVGESRNGTSTPGPQTVQKPALPVVNPPPPNPGINQPSTQNANPPAPPAPAAPGPASQPMGPATTPAAPPLVTPTQQPTPPQPPCQAQPPQQQAGPKPPDPVIVMLAERASSDDHLREMMKKVAENRASLDELAQFQQVIDQITASQKKPSPPADRVIVDGRSVKYFADEVNVIIGVVLRSNPTQRAADLRPPNGSDPLVVALVKDALDKPLTTRAIISRIANGQPRFMDPQDLKSTLEELLKQLPKPRLAAGGSLPTSPATSSIVQTALPAQASRAKLPSTAKPIPDISGVVFEFAGSNGDRYLFPRFSIVDPVQGKPGGLQHVVASFLIVRKGSFSEYGGDPDLDYYQPVTIRISSQSGRHLESLARVVAPENEVRRYMDDIMDNMTRAEYILLAMRLPRPSISSSSPAVDKDDEVSMMALDDSRTGTPAAQGASRSTAAADTSVRNKAANGGVLWGNRAGVHVDAAGMAAKKTSIMTEEQERMDKYQKLINSAAAKDAEVA</sequence>
<feature type="compositionally biased region" description="Polar residues" evidence="1">
    <location>
        <begin position="49"/>
        <end position="60"/>
    </location>
</feature>